<evidence type="ECO:0000313" key="8">
    <source>
        <dbReference type="Proteomes" id="UP001627284"/>
    </source>
</evidence>
<evidence type="ECO:0000256" key="1">
    <source>
        <dbReference type="ARBA" id="ARBA00022723"/>
    </source>
</evidence>
<keyword evidence="3 5" id="KW-0862">Zinc</keyword>
<keyword evidence="4" id="KW-0238">DNA-binding</keyword>
<dbReference type="SMART" id="SM00356">
    <property type="entry name" value="ZnF_C3H1"/>
    <property type="match status" value="3"/>
</dbReference>
<feature type="zinc finger region" description="C3H1-type" evidence="5">
    <location>
        <begin position="139"/>
        <end position="167"/>
    </location>
</feature>
<proteinExistence type="predicted"/>
<keyword evidence="8" id="KW-1185">Reference proteome</keyword>
<evidence type="ECO:0000256" key="4">
    <source>
        <dbReference type="ARBA" id="ARBA00023125"/>
    </source>
</evidence>
<dbReference type="SUPFAM" id="SSF90229">
    <property type="entry name" value="CCCH zinc finger"/>
    <property type="match status" value="3"/>
</dbReference>
<dbReference type="Gene3D" id="2.30.30.1190">
    <property type="match status" value="1"/>
</dbReference>
<dbReference type="Pfam" id="PF00642">
    <property type="entry name" value="zf-CCCH"/>
    <property type="match status" value="3"/>
</dbReference>
<comment type="caution">
    <text evidence="7">The sequence shown here is derived from an EMBL/GenBank/DDBJ whole genome shotgun (WGS) entry which is preliminary data.</text>
</comment>
<accession>A0ABD2UD70</accession>
<feature type="domain" description="C3H1-type" evidence="6">
    <location>
        <begin position="185"/>
        <end position="213"/>
    </location>
</feature>
<dbReference type="PROSITE" id="PS50103">
    <property type="entry name" value="ZF_C3H1"/>
    <property type="match status" value="3"/>
</dbReference>
<evidence type="ECO:0000313" key="7">
    <source>
        <dbReference type="EMBL" id="KAL3366794.1"/>
    </source>
</evidence>
<dbReference type="EMBL" id="JBJKTR010000006">
    <property type="protein sequence ID" value="KAL3366794.1"/>
    <property type="molecule type" value="Genomic_DNA"/>
</dbReference>
<organism evidence="7 8">
    <name type="scientific">Solanum stoloniferum</name>
    <dbReference type="NCBI Taxonomy" id="62892"/>
    <lineage>
        <taxon>Eukaryota</taxon>
        <taxon>Viridiplantae</taxon>
        <taxon>Streptophyta</taxon>
        <taxon>Embryophyta</taxon>
        <taxon>Tracheophyta</taxon>
        <taxon>Spermatophyta</taxon>
        <taxon>Magnoliopsida</taxon>
        <taxon>eudicotyledons</taxon>
        <taxon>Gunneridae</taxon>
        <taxon>Pentapetalae</taxon>
        <taxon>asterids</taxon>
        <taxon>lamiids</taxon>
        <taxon>Solanales</taxon>
        <taxon>Solanaceae</taxon>
        <taxon>Solanoideae</taxon>
        <taxon>Solaneae</taxon>
        <taxon>Solanum</taxon>
    </lineage>
</organism>
<dbReference type="InterPro" id="IPR050974">
    <property type="entry name" value="Plant_ZF_CCCH"/>
</dbReference>
<dbReference type="InterPro" id="IPR000571">
    <property type="entry name" value="Znf_CCCH"/>
</dbReference>
<evidence type="ECO:0000256" key="5">
    <source>
        <dbReference type="PROSITE-ProRule" id="PRU00723"/>
    </source>
</evidence>
<dbReference type="PANTHER" id="PTHR12506:SF51">
    <property type="entry name" value="ZINC FINGER CCCH DOMAIN-CONTAINING PROTEIN 67-LIKE ISOFORM X1"/>
    <property type="match status" value="1"/>
</dbReference>
<keyword evidence="1 5" id="KW-0479">Metal-binding</keyword>
<protein>
    <recommendedName>
        <fullName evidence="6">C3H1-type domain-containing protein</fullName>
    </recommendedName>
</protein>
<dbReference type="AlphaFoldDB" id="A0ABD2UD70"/>
<evidence type="ECO:0000259" key="6">
    <source>
        <dbReference type="PROSITE" id="PS50103"/>
    </source>
</evidence>
<feature type="domain" description="C3H1-type" evidence="6">
    <location>
        <begin position="139"/>
        <end position="167"/>
    </location>
</feature>
<keyword evidence="2 5" id="KW-0863">Zinc-finger</keyword>
<evidence type="ECO:0000256" key="3">
    <source>
        <dbReference type="ARBA" id="ARBA00022833"/>
    </source>
</evidence>
<dbReference type="GO" id="GO:0003729">
    <property type="term" value="F:mRNA binding"/>
    <property type="evidence" value="ECO:0007669"/>
    <property type="project" value="UniProtKB-ARBA"/>
</dbReference>
<dbReference type="GO" id="GO:0008270">
    <property type="term" value="F:zinc ion binding"/>
    <property type="evidence" value="ECO:0007669"/>
    <property type="project" value="UniProtKB-KW"/>
</dbReference>
<dbReference type="PANTHER" id="PTHR12506">
    <property type="entry name" value="PROTEIN PHOSPHATASE RELATED"/>
    <property type="match status" value="1"/>
</dbReference>
<feature type="zinc finger region" description="C3H1-type" evidence="5">
    <location>
        <begin position="185"/>
        <end position="213"/>
    </location>
</feature>
<dbReference type="Gene3D" id="4.10.1000.10">
    <property type="entry name" value="Zinc finger, CCCH-type"/>
    <property type="match status" value="1"/>
</dbReference>
<gene>
    <name evidence="7" type="ORF">AABB24_011482</name>
</gene>
<dbReference type="InterPro" id="IPR036855">
    <property type="entry name" value="Znf_CCCH_sf"/>
</dbReference>
<dbReference type="Proteomes" id="UP001627284">
    <property type="component" value="Unassembled WGS sequence"/>
</dbReference>
<evidence type="ECO:0000256" key="2">
    <source>
        <dbReference type="ARBA" id="ARBA00022771"/>
    </source>
</evidence>
<dbReference type="GO" id="GO:0003677">
    <property type="term" value="F:DNA binding"/>
    <property type="evidence" value="ECO:0007669"/>
    <property type="project" value="UniProtKB-KW"/>
</dbReference>
<name>A0ABD2UD70_9SOLN</name>
<reference evidence="7 8" key="1">
    <citation type="submission" date="2024-05" db="EMBL/GenBank/DDBJ databases">
        <title>De novo assembly of an allotetraploid wild potato.</title>
        <authorList>
            <person name="Hosaka A.J."/>
        </authorList>
    </citation>
    <scope>NUCLEOTIDE SEQUENCE [LARGE SCALE GENOMIC DNA]</scope>
    <source>
        <tissue evidence="7">Young leaves</tissue>
    </source>
</reference>
<feature type="domain" description="C3H1-type" evidence="6">
    <location>
        <begin position="92"/>
        <end position="120"/>
    </location>
</feature>
<sequence length="344" mass="38594">MRMVVKWFQGNGDLITMKMVTIVGAKVELWLMWKMRKVAKLVQRNGDLITMKMVTLVGVGKGIDVTNENGSKAGSKEWGFNANGRRLNYPLRPDAVDCAYYMKTGTCQYGLNCKFNHPSRRQNQWAMEKGKQRDESEERAGLIECKYYLTEGGCKYGNACKYSHSKRKGAISPVLDFNFLGLPIRQGEKDCPFYMRTGSCKYGSNCRFHHPDPTTMTGNNPSLGYNNGGSAPVQSASYSPVSSWSSPRALNETAPFVPVVYPANQGILPLSPEWNRFQAPVYQTSEKSLPTPPAFTMKDPATKTNIYSRPQPPWLVEEYPERPGQPDTICFVELCFGLCYSCTC</sequence>
<feature type="zinc finger region" description="C3H1-type" evidence="5">
    <location>
        <begin position="92"/>
        <end position="120"/>
    </location>
</feature>